<accession>E4RV69</accession>
<dbReference type="STRING" id="649349.Lbys_3146"/>
<dbReference type="AlphaFoldDB" id="E4RV69"/>
<dbReference type="Proteomes" id="UP000007435">
    <property type="component" value="Chromosome"/>
</dbReference>
<organism evidence="1 2">
    <name type="scientific">Leadbetterella byssophila (strain DSM 17132 / JCM 16389 / KACC 11308 / NBRC 106382 / 4M15)</name>
    <dbReference type="NCBI Taxonomy" id="649349"/>
    <lineage>
        <taxon>Bacteria</taxon>
        <taxon>Pseudomonadati</taxon>
        <taxon>Bacteroidota</taxon>
        <taxon>Cytophagia</taxon>
        <taxon>Cytophagales</taxon>
        <taxon>Leadbetterellaceae</taxon>
        <taxon>Leadbetterella</taxon>
    </lineage>
</organism>
<keyword evidence="2" id="KW-1185">Reference proteome</keyword>
<name>E4RV69_LEAB4</name>
<dbReference type="EMBL" id="CP002305">
    <property type="protein sequence ID" value="ADQ18807.1"/>
    <property type="molecule type" value="Genomic_DNA"/>
</dbReference>
<protein>
    <submittedName>
        <fullName evidence="1">Uncharacterized protein</fullName>
    </submittedName>
</protein>
<gene>
    <name evidence="1" type="ordered locus">Lbys_3146</name>
</gene>
<sequence length="77" mass="8962">MSCSKRSYSSEELALTALLEVRGRFENNQAVTVYQCEDCGLWHLTSKGNLHPALKRFLDTGQARKQLEAEYWERKLR</sequence>
<dbReference type="HOGENOM" id="CLU_2633695_0_0_10"/>
<evidence type="ECO:0000313" key="2">
    <source>
        <dbReference type="Proteomes" id="UP000007435"/>
    </source>
</evidence>
<reference key="1">
    <citation type="submission" date="2010-11" db="EMBL/GenBank/DDBJ databases">
        <title>The complete genome of Leadbetterella byssophila DSM 17132.</title>
        <authorList>
            <consortium name="US DOE Joint Genome Institute (JGI-PGF)"/>
            <person name="Lucas S."/>
            <person name="Copeland A."/>
            <person name="Lapidus A."/>
            <person name="Glavina del Rio T."/>
            <person name="Dalin E."/>
            <person name="Tice H."/>
            <person name="Bruce D."/>
            <person name="Goodwin L."/>
            <person name="Pitluck S."/>
            <person name="Kyrpides N."/>
            <person name="Mavromatis K."/>
            <person name="Ivanova N."/>
            <person name="Teshima H."/>
            <person name="Brettin T."/>
            <person name="Detter J.C."/>
            <person name="Han C."/>
            <person name="Tapia R."/>
            <person name="Land M."/>
            <person name="Hauser L."/>
            <person name="Markowitz V."/>
            <person name="Cheng J.-F."/>
            <person name="Hugenholtz P."/>
            <person name="Woyke T."/>
            <person name="Wu D."/>
            <person name="Tindall B."/>
            <person name="Pomrenke H.G."/>
            <person name="Brambilla E."/>
            <person name="Klenk H.-P."/>
            <person name="Eisen J.A."/>
        </authorList>
    </citation>
    <scope>NUCLEOTIDE SEQUENCE [LARGE SCALE GENOMIC DNA]</scope>
    <source>
        <strain>DSM 17132</strain>
    </source>
</reference>
<dbReference type="KEGG" id="lby:Lbys_3146"/>
<reference evidence="1 2" key="2">
    <citation type="journal article" date="2011" name="Stand. Genomic Sci.">
        <title>Complete genome sequence of Leadbetterella byssophila type strain (4M15).</title>
        <authorList>
            <person name="Abt B."/>
            <person name="Teshima H."/>
            <person name="Lucas S."/>
            <person name="Lapidus A."/>
            <person name="Del Rio T.G."/>
            <person name="Nolan M."/>
            <person name="Tice H."/>
            <person name="Cheng J.F."/>
            <person name="Pitluck S."/>
            <person name="Liolios K."/>
            <person name="Pagani I."/>
            <person name="Ivanova N."/>
            <person name="Mavromatis K."/>
            <person name="Pati A."/>
            <person name="Tapia R."/>
            <person name="Han C."/>
            <person name="Goodwin L."/>
            <person name="Chen A."/>
            <person name="Palaniappan K."/>
            <person name="Land M."/>
            <person name="Hauser L."/>
            <person name="Chang Y.J."/>
            <person name="Jeffries C.D."/>
            <person name="Rohde M."/>
            <person name="Goker M."/>
            <person name="Tindall B.J."/>
            <person name="Detter J.C."/>
            <person name="Woyke T."/>
            <person name="Bristow J."/>
            <person name="Eisen J.A."/>
            <person name="Markowitz V."/>
            <person name="Hugenholtz P."/>
            <person name="Klenk H.P."/>
            <person name="Kyrpides N.C."/>
        </authorList>
    </citation>
    <scope>NUCLEOTIDE SEQUENCE [LARGE SCALE GENOMIC DNA]</scope>
    <source>
        <strain evidence="2">DSM 17132 / JCM 16389 / KACC 11308 / NBRC 106382 / 4M15</strain>
    </source>
</reference>
<proteinExistence type="predicted"/>
<evidence type="ECO:0000313" key="1">
    <source>
        <dbReference type="EMBL" id="ADQ18807.1"/>
    </source>
</evidence>
<dbReference type="RefSeq" id="WP_013409834.1">
    <property type="nucleotide sequence ID" value="NC_014655.1"/>
</dbReference>
<dbReference type="OrthoDB" id="981783at2"/>